<feature type="non-terminal residue" evidence="2">
    <location>
        <position position="328"/>
    </location>
</feature>
<accession>A0AAE0X8R6</accession>
<evidence type="ECO:0000313" key="3">
    <source>
        <dbReference type="Proteomes" id="UP001270362"/>
    </source>
</evidence>
<organism evidence="2 3">
    <name type="scientific">Podospora appendiculata</name>
    <dbReference type="NCBI Taxonomy" id="314037"/>
    <lineage>
        <taxon>Eukaryota</taxon>
        <taxon>Fungi</taxon>
        <taxon>Dikarya</taxon>
        <taxon>Ascomycota</taxon>
        <taxon>Pezizomycotina</taxon>
        <taxon>Sordariomycetes</taxon>
        <taxon>Sordariomycetidae</taxon>
        <taxon>Sordariales</taxon>
        <taxon>Podosporaceae</taxon>
        <taxon>Podospora</taxon>
    </lineage>
</organism>
<feature type="transmembrane region" description="Helical" evidence="1">
    <location>
        <begin position="6"/>
        <end position="31"/>
    </location>
</feature>
<name>A0AAE0X8R6_9PEZI</name>
<evidence type="ECO:0000256" key="1">
    <source>
        <dbReference type="SAM" id="Phobius"/>
    </source>
</evidence>
<keyword evidence="1" id="KW-0472">Membrane</keyword>
<dbReference type="Proteomes" id="UP001270362">
    <property type="component" value="Unassembled WGS sequence"/>
</dbReference>
<protein>
    <submittedName>
        <fullName evidence="2">Uncharacterized protein</fullName>
    </submittedName>
</protein>
<reference evidence="2" key="1">
    <citation type="journal article" date="2023" name="Mol. Phylogenet. Evol.">
        <title>Genome-scale phylogeny and comparative genomics of the fungal order Sordariales.</title>
        <authorList>
            <person name="Hensen N."/>
            <person name="Bonometti L."/>
            <person name="Westerberg I."/>
            <person name="Brannstrom I.O."/>
            <person name="Guillou S."/>
            <person name="Cros-Aarteil S."/>
            <person name="Calhoun S."/>
            <person name="Haridas S."/>
            <person name="Kuo A."/>
            <person name="Mondo S."/>
            <person name="Pangilinan J."/>
            <person name="Riley R."/>
            <person name="LaButti K."/>
            <person name="Andreopoulos B."/>
            <person name="Lipzen A."/>
            <person name="Chen C."/>
            <person name="Yan M."/>
            <person name="Daum C."/>
            <person name="Ng V."/>
            <person name="Clum A."/>
            <person name="Steindorff A."/>
            <person name="Ohm R.A."/>
            <person name="Martin F."/>
            <person name="Silar P."/>
            <person name="Natvig D.O."/>
            <person name="Lalanne C."/>
            <person name="Gautier V."/>
            <person name="Ament-Velasquez S.L."/>
            <person name="Kruys A."/>
            <person name="Hutchinson M.I."/>
            <person name="Powell A.J."/>
            <person name="Barry K."/>
            <person name="Miller A.N."/>
            <person name="Grigoriev I.V."/>
            <person name="Debuchy R."/>
            <person name="Gladieux P."/>
            <person name="Hiltunen Thoren M."/>
            <person name="Johannesson H."/>
        </authorList>
    </citation>
    <scope>NUCLEOTIDE SEQUENCE</scope>
    <source>
        <strain evidence="2">CBS 314.62</strain>
    </source>
</reference>
<comment type="caution">
    <text evidence="2">The sequence shown here is derived from an EMBL/GenBank/DDBJ whole genome shotgun (WGS) entry which is preliminary data.</text>
</comment>
<sequence length="328" mass="34715">GGTNGGLVAGVAIGCLVAGLLLGLAAAFLFVKKRSQKRNHDGFATAEPKLASAPPPPLPDQSGIQLDRFLLDASPDKDIASELHSLSILIQQHVENNYVQHHIQANPHTLIQSLGQLGFSQSGTLTPEAIAALALEPRTRQVALQHVISQVVFTSVDVSARSRLSMLPAPIAAFLQSIPPPESGKTNAEGDLDLTASSLALNKWRVLSAFLLHPNRSQRTTLPPSDAAIVPQAGGLAGALDTFLAAFAPGDENGRYQQNSHLQQVIIEATKLGYVLLSQPSEWRFIHVPTQQQHGTRVAVVCAGLAKIAPQAHNAAPQQVVAPSLVQI</sequence>
<keyword evidence="3" id="KW-1185">Reference proteome</keyword>
<keyword evidence="1" id="KW-1133">Transmembrane helix</keyword>
<proteinExistence type="predicted"/>
<keyword evidence="1" id="KW-0812">Transmembrane</keyword>
<reference evidence="2" key="2">
    <citation type="submission" date="2023-06" db="EMBL/GenBank/DDBJ databases">
        <authorList>
            <consortium name="Lawrence Berkeley National Laboratory"/>
            <person name="Haridas S."/>
            <person name="Hensen N."/>
            <person name="Bonometti L."/>
            <person name="Westerberg I."/>
            <person name="Brannstrom I.O."/>
            <person name="Guillou S."/>
            <person name="Cros-Aarteil S."/>
            <person name="Calhoun S."/>
            <person name="Kuo A."/>
            <person name="Mondo S."/>
            <person name="Pangilinan J."/>
            <person name="Riley R."/>
            <person name="Labutti K."/>
            <person name="Andreopoulos B."/>
            <person name="Lipzen A."/>
            <person name="Chen C."/>
            <person name="Yanf M."/>
            <person name="Daum C."/>
            <person name="Ng V."/>
            <person name="Clum A."/>
            <person name="Steindorff A."/>
            <person name="Ohm R."/>
            <person name="Martin F."/>
            <person name="Silar P."/>
            <person name="Natvig D."/>
            <person name="Lalanne C."/>
            <person name="Gautier V."/>
            <person name="Ament-Velasquez S.L."/>
            <person name="Kruys A."/>
            <person name="Hutchinson M.I."/>
            <person name="Powell A.J."/>
            <person name="Barry K."/>
            <person name="Miller A.N."/>
            <person name="Grigoriev I.V."/>
            <person name="Debuchy R."/>
            <person name="Gladieux P."/>
            <person name="Thoren M.H."/>
            <person name="Johannesson H."/>
        </authorList>
    </citation>
    <scope>NUCLEOTIDE SEQUENCE</scope>
    <source>
        <strain evidence="2">CBS 314.62</strain>
    </source>
</reference>
<dbReference type="EMBL" id="JAULSO010000002">
    <property type="protein sequence ID" value="KAK3687749.1"/>
    <property type="molecule type" value="Genomic_DNA"/>
</dbReference>
<dbReference type="AlphaFoldDB" id="A0AAE0X8R6"/>
<gene>
    <name evidence="2" type="ORF">B0T22DRAFT_376684</name>
</gene>
<evidence type="ECO:0000313" key="2">
    <source>
        <dbReference type="EMBL" id="KAK3687749.1"/>
    </source>
</evidence>